<dbReference type="KEGG" id="mch:Mchl_3010"/>
<feature type="region of interest" description="Disordered" evidence="1">
    <location>
        <begin position="1"/>
        <end position="22"/>
    </location>
</feature>
<evidence type="ECO:0000256" key="1">
    <source>
        <dbReference type="SAM" id="MobiDB-lite"/>
    </source>
</evidence>
<dbReference type="AlphaFoldDB" id="B7KRB2"/>
<dbReference type="HOGENOM" id="CLU_2554323_0_0_5"/>
<feature type="compositionally biased region" description="Basic and acidic residues" evidence="1">
    <location>
        <begin position="12"/>
        <end position="21"/>
    </location>
</feature>
<accession>B7KRB2</accession>
<sequence length="82" mass="9167">MPEIARESAANENRKTCRECTPDADANTAVDHLAPLLRDKLDASERDDLERMLEAVAVIRGGPIEAQERFIARTVRVLAEQH</sequence>
<dbReference type="EMBL" id="CP001298">
    <property type="protein sequence ID" value="ACK83848.1"/>
    <property type="molecule type" value="Genomic_DNA"/>
</dbReference>
<reference evidence="2" key="1">
    <citation type="submission" date="2008-12" db="EMBL/GenBank/DDBJ databases">
        <title>Complete sequence of chromosome of Methylobacterium extorquens CM4.</title>
        <authorList>
            <consortium name="US DOE Joint Genome Institute"/>
            <person name="Lucas S."/>
            <person name="Copeland A."/>
            <person name="Lapidus A."/>
            <person name="Glavina del Rio T."/>
            <person name="Dalin E."/>
            <person name="Tice H."/>
            <person name="Bruce D."/>
            <person name="Goodwin L."/>
            <person name="Pitluck S."/>
            <person name="Chertkov O."/>
            <person name="Brettin T."/>
            <person name="Detter J.C."/>
            <person name="Han C."/>
            <person name="Larimer F."/>
            <person name="Land M."/>
            <person name="Hauser L."/>
            <person name="Kyrpides N."/>
            <person name="Mikhailova N."/>
            <person name="Marx C."/>
            <person name="Richardson P."/>
        </authorList>
    </citation>
    <scope>NUCLEOTIDE SEQUENCE</scope>
    <source>
        <strain evidence="2">CM4</strain>
    </source>
</reference>
<proteinExistence type="predicted"/>
<name>B7KRB2_METC4</name>
<gene>
    <name evidence="2" type="ordered locus">Mchl_3010</name>
</gene>
<organism evidence="2">
    <name type="scientific">Methylorubrum extorquens (strain CM4 / NCIMB 13688)</name>
    <name type="common">Methylobacterium extorquens</name>
    <dbReference type="NCBI Taxonomy" id="440085"/>
    <lineage>
        <taxon>Bacteria</taxon>
        <taxon>Pseudomonadati</taxon>
        <taxon>Pseudomonadota</taxon>
        <taxon>Alphaproteobacteria</taxon>
        <taxon>Hyphomicrobiales</taxon>
        <taxon>Methylobacteriaceae</taxon>
        <taxon>Methylorubrum</taxon>
    </lineage>
</organism>
<dbReference type="RefSeq" id="WP_015951247.1">
    <property type="nucleotide sequence ID" value="NC_011757.1"/>
</dbReference>
<evidence type="ECO:0000313" key="2">
    <source>
        <dbReference type="EMBL" id="ACK83848.1"/>
    </source>
</evidence>
<dbReference type="Proteomes" id="UP000002385">
    <property type="component" value="Chromosome"/>
</dbReference>
<protein>
    <submittedName>
        <fullName evidence="2">Uncharacterized protein</fullName>
    </submittedName>
</protein>
<reference evidence="2" key="2">
    <citation type="journal article" date="2012" name="J. Bacteriol.">
        <title>Complete genome sequences of six strains of the genus Methylobacterium.</title>
        <authorList>
            <person name="Marx C.J."/>
            <person name="Bringel F."/>
            <person name="Chistoserdova L."/>
            <person name="Moulin L."/>
            <person name="Farhan Ul Haque M."/>
            <person name="Fleischman D.E."/>
            <person name="Gruffaz C."/>
            <person name="Jourand P."/>
            <person name="Knief C."/>
            <person name="Lee M.C."/>
            <person name="Muller E.E."/>
            <person name="Nadalig T."/>
            <person name="Peyraud R."/>
            <person name="Roselli S."/>
            <person name="Russ L."/>
            <person name="Goodwin L.A."/>
            <person name="Ivanova N."/>
            <person name="Kyrpides N."/>
            <person name="Lajus A."/>
            <person name="Land M.L."/>
            <person name="Medigue C."/>
            <person name="Mikhailova N."/>
            <person name="Nolan M."/>
            <person name="Woyke T."/>
            <person name="Stolyar S."/>
            <person name="Vorholt J.A."/>
            <person name="Vuilleumier S."/>
        </authorList>
    </citation>
    <scope>NUCLEOTIDE SEQUENCE [LARGE SCALE GENOMIC DNA]</scope>
    <source>
        <strain evidence="2">CM4</strain>
    </source>
</reference>